<name>A0ABT1BGW9_9ENTR</name>
<sequence length="210" mass="22348">MNYTNDVIVTETTGNSQILNTLVYSTLALNGVTSNKATPLDFPVAPPDEFQDHTITWTLGPVTYIQGYTGSFSLQGDQTTESAQPWPSVTCTRKATPVKFILTPDTIDFGDVPTGSSQILTRPLSFSIVTAPAILPSATLTFSHADSDDGKLVLNGGRVSFQRVSDGMSARLNEPLALTGKNMDFTVFLDASTARAGQAAANVLVTLTLN</sequence>
<keyword evidence="2" id="KW-1185">Reference proteome</keyword>
<proteinExistence type="predicted"/>
<dbReference type="RefSeq" id="WP_187259308.1">
    <property type="nucleotide sequence ID" value="NZ_CP101040.1"/>
</dbReference>
<evidence type="ECO:0000313" key="1">
    <source>
        <dbReference type="EMBL" id="MCO5784488.1"/>
    </source>
</evidence>
<reference evidence="1" key="1">
    <citation type="submission" date="2021-11" db="EMBL/GenBank/DDBJ databases">
        <title>Citrobacter meridianamericanus sp. nov. isolated from soil.</title>
        <authorList>
            <person name="Furlan J.P.R."/>
            <person name="Stehling E.G."/>
        </authorList>
    </citation>
    <scope>NUCLEOTIDE SEQUENCE</scope>
    <source>
        <strain evidence="1">BR102</strain>
    </source>
</reference>
<dbReference type="Proteomes" id="UP001139290">
    <property type="component" value="Unassembled WGS sequence"/>
</dbReference>
<gene>
    <name evidence="1" type="ORF">LOD26_24815</name>
</gene>
<accession>A0ABT1BGW9</accession>
<protein>
    <recommendedName>
        <fullName evidence="3">Fimbrial protein</fullName>
    </recommendedName>
</protein>
<organism evidence="1 2">
    <name type="scientific">Citrobacter meridianamericanus</name>
    <dbReference type="NCBI Taxonomy" id="2894201"/>
    <lineage>
        <taxon>Bacteria</taxon>
        <taxon>Pseudomonadati</taxon>
        <taxon>Pseudomonadota</taxon>
        <taxon>Gammaproteobacteria</taxon>
        <taxon>Enterobacterales</taxon>
        <taxon>Enterobacteriaceae</taxon>
        <taxon>Citrobacter</taxon>
    </lineage>
</organism>
<evidence type="ECO:0008006" key="3">
    <source>
        <dbReference type="Google" id="ProtNLM"/>
    </source>
</evidence>
<evidence type="ECO:0000313" key="2">
    <source>
        <dbReference type="Proteomes" id="UP001139290"/>
    </source>
</evidence>
<comment type="caution">
    <text evidence="1">The sequence shown here is derived from an EMBL/GenBank/DDBJ whole genome shotgun (WGS) entry which is preliminary data.</text>
</comment>
<dbReference type="EMBL" id="JAJJVQ010000016">
    <property type="protein sequence ID" value="MCO5784488.1"/>
    <property type="molecule type" value="Genomic_DNA"/>
</dbReference>